<evidence type="ECO:0000256" key="1">
    <source>
        <dbReference type="SAM" id="MobiDB-lite"/>
    </source>
</evidence>
<evidence type="ECO:0000259" key="3">
    <source>
        <dbReference type="Pfam" id="PF13193"/>
    </source>
</evidence>
<reference evidence="4 5" key="1">
    <citation type="submission" date="2024-01" db="EMBL/GenBank/DDBJ databases">
        <title>Uliginosibacterium soil sp. nov.</title>
        <authorList>
            <person name="Lv Y."/>
        </authorList>
    </citation>
    <scope>NUCLEOTIDE SEQUENCE [LARGE SCALE GENOMIC DNA]</scope>
    <source>
        <strain evidence="4 5">H3</strain>
    </source>
</reference>
<feature type="domain" description="AMP-dependent synthetase/ligase" evidence="2">
    <location>
        <begin position="281"/>
        <end position="622"/>
    </location>
</feature>
<accession>A0ABU6K8B4</accession>
<dbReference type="InterPro" id="IPR010071">
    <property type="entry name" value="AA_adenyl_dom"/>
</dbReference>
<comment type="caution">
    <text evidence="4">The sequence shown here is derived from an EMBL/GenBank/DDBJ whole genome shotgun (WGS) entry which is preliminary data.</text>
</comment>
<gene>
    <name evidence="4" type="ORF">VVD49_18980</name>
</gene>
<evidence type="ECO:0000313" key="4">
    <source>
        <dbReference type="EMBL" id="MEC5387824.1"/>
    </source>
</evidence>
<dbReference type="PROSITE" id="PS00455">
    <property type="entry name" value="AMP_BINDING"/>
    <property type="match status" value="1"/>
</dbReference>
<dbReference type="Gene3D" id="3.30.300.30">
    <property type="match status" value="1"/>
</dbReference>
<dbReference type="PANTHER" id="PTHR45527">
    <property type="entry name" value="NONRIBOSOMAL PEPTIDE SYNTHETASE"/>
    <property type="match status" value="1"/>
</dbReference>
<dbReference type="InterPro" id="IPR025110">
    <property type="entry name" value="AMP-bd_C"/>
</dbReference>
<dbReference type="Gene3D" id="2.30.38.10">
    <property type="entry name" value="Luciferase, Domain 3"/>
    <property type="match status" value="1"/>
</dbReference>
<evidence type="ECO:0000259" key="2">
    <source>
        <dbReference type="Pfam" id="PF00501"/>
    </source>
</evidence>
<dbReference type="EMBL" id="JAYXHS010000004">
    <property type="protein sequence ID" value="MEC5387824.1"/>
    <property type="molecule type" value="Genomic_DNA"/>
</dbReference>
<feature type="region of interest" description="Disordered" evidence="1">
    <location>
        <begin position="1"/>
        <end position="24"/>
    </location>
</feature>
<organism evidence="4 5">
    <name type="scientific">Uliginosibacterium silvisoli</name>
    <dbReference type="NCBI Taxonomy" id="3114758"/>
    <lineage>
        <taxon>Bacteria</taxon>
        <taxon>Pseudomonadati</taxon>
        <taxon>Pseudomonadota</taxon>
        <taxon>Betaproteobacteria</taxon>
        <taxon>Rhodocyclales</taxon>
        <taxon>Zoogloeaceae</taxon>
        <taxon>Uliginosibacterium</taxon>
    </lineage>
</organism>
<dbReference type="InterPro" id="IPR000873">
    <property type="entry name" value="AMP-dep_synth/lig_dom"/>
</dbReference>
<dbReference type="NCBIfam" id="TIGR01733">
    <property type="entry name" value="AA-adenyl-dom"/>
    <property type="match status" value="1"/>
</dbReference>
<dbReference type="InterPro" id="IPR045851">
    <property type="entry name" value="AMP-bd_C_sf"/>
</dbReference>
<keyword evidence="5" id="KW-1185">Reference proteome</keyword>
<dbReference type="Gene3D" id="3.30.559.30">
    <property type="entry name" value="Nonribosomal peptide synthetase, condensation domain"/>
    <property type="match status" value="1"/>
</dbReference>
<dbReference type="Gene3D" id="3.40.50.980">
    <property type="match status" value="2"/>
</dbReference>
<sequence>MSNASNFQGDTPANTDSLTNKGEMSSCRAVTGGTLSESVQALQGAPVLLDLQTDFPRPAVQSKRIAHTSLSVDADVLKDLSAYCETQGLALPDALLAAFALLLARYSHQADLLLGALPARKPTLHPAILRYSLSDTLGFADLARHTREALGTAEMQTHATLAQLCEAMELEGSSSHSPLIQALFIPGPGGTDALADFDLALRIIDSATLQYELSYSVDLFRPTTIERMGGHLNRLLQAAAEEGPSTIWSLPLLTPAEFQTVVFDWNQSDAPFPQACAHELFEEQVRLRPEAPALVFGDASLSYAELNVRANQLAHYLITQGVGPEKLVGVCVKRSMDMVIALLGILKAGGAYVPLDPTYPADRLAFMVADARPTLLLTQQALSGLVQQDDIPVLCMDQEIPGLTGLPQDNLAGRATPDTLAYVIYTSGSTGRPKGVALAHRGLSNLCMAQGEAFEVTEDSQALQFASISFDAAVSETFVTLAKGACLHLIRQESLRSAHEIMSLIEKSGINIVTLPPSLLSVLPARPLPALKTLVLAGEAWSPELTRTWAPGRRMLNAYGPTEGTVCATWFKVDAAVGHSVPIGKPLQNVKTYILDQHGLPVPAGVPGELFIAGPGLARGYLNRPELTAERFVTNPFCQSYSGRMYRTGDKARYLEDGNIEFLGRVDNQVKLRGYRIELGEIEASLTAHEDVRDAVVIVREDHPGEKKLVAYVITSAQPGVPVLKSHLKSTLPDYMVPQAFVFLNSFPMTPNGKVDRKSLPPVTSRA</sequence>
<dbReference type="InterPro" id="IPR020845">
    <property type="entry name" value="AMP-binding_CS"/>
</dbReference>
<dbReference type="Pfam" id="PF00501">
    <property type="entry name" value="AMP-binding"/>
    <property type="match status" value="1"/>
</dbReference>
<protein>
    <submittedName>
        <fullName evidence="4">Amino acid adenylation domain-containing protein</fullName>
    </submittedName>
</protein>
<dbReference type="CDD" id="cd05930">
    <property type="entry name" value="A_NRPS"/>
    <property type="match status" value="1"/>
</dbReference>
<evidence type="ECO:0000313" key="5">
    <source>
        <dbReference type="Proteomes" id="UP001331561"/>
    </source>
</evidence>
<dbReference type="Pfam" id="PF13193">
    <property type="entry name" value="AMP-binding_C"/>
    <property type="match status" value="1"/>
</dbReference>
<name>A0ABU6K8B4_9RHOO</name>
<dbReference type="Proteomes" id="UP001331561">
    <property type="component" value="Unassembled WGS sequence"/>
</dbReference>
<dbReference type="RefSeq" id="WP_327600798.1">
    <property type="nucleotide sequence ID" value="NZ_JAYXHS010000004.1"/>
</dbReference>
<dbReference type="PANTHER" id="PTHR45527:SF1">
    <property type="entry name" value="FATTY ACID SYNTHASE"/>
    <property type="match status" value="1"/>
</dbReference>
<feature type="domain" description="AMP-binding enzyme C-terminal" evidence="3">
    <location>
        <begin position="681"/>
        <end position="754"/>
    </location>
</feature>
<dbReference type="SUPFAM" id="SSF56801">
    <property type="entry name" value="Acetyl-CoA synthetase-like"/>
    <property type="match status" value="1"/>
</dbReference>
<feature type="compositionally biased region" description="Polar residues" evidence="1">
    <location>
        <begin position="1"/>
        <end position="23"/>
    </location>
</feature>
<proteinExistence type="predicted"/>
<dbReference type="SUPFAM" id="SSF52777">
    <property type="entry name" value="CoA-dependent acyltransferases"/>
    <property type="match status" value="1"/>
</dbReference>